<keyword evidence="1" id="KW-0472">Membrane</keyword>
<dbReference type="EnsemblPlants" id="Pp3c16_13700V3.1">
    <property type="protein sequence ID" value="Pp3c16_13700V3.1"/>
    <property type="gene ID" value="Pp3c16_13700"/>
</dbReference>
<dbReference type="KEGG" id="ppp:112293962"/>
<name>A9RL12_PHYPA</name>
<protein>
    <submittedName>
        <fullName evidence="2 3">Uncharacterized protein</fullName>
    </submittedName>
</protein>
<dbReference type="PANTHER" id="PTHR36490:SF1">
    <property type="entry name" value="STRESS ENHANCED PROTEIN 2, CHLOROPLASTIC"/>
    <property type="match status" value="1"/>
</dbReference>
<reference evidence="2 4" key="2">
    <citation type="journal article" date="2018" name="Plant J.">
        <title>The Physcomitrella patens chromosome-scale assembly reveals moss genome structure and evolution.</title>
        <authorList>
            <person name="Lang D."/>
            <person name="Ullrich K.K."/>
            <person name="Murat F."/>
            <person name="Fuchs J."/>
            <person name="Jenkins J."/>
            <person name="Haas F.B."/>
            <person name="Piednoel M."/>
            <person name="Gundlach H."/>
            <person name="Van Bel M."/>
            <person name="Meyberg R."/>
            <person name="Vives C."/>
            <person name="Morata J."/>
            <person name="Symeonidi A."/>
            <person name="Hiss M."/>
            <person name="Muchero W."/>
            <person name="Kamisugi Y."/>
            <person name="Saleh O."/>
            <person name="Blanc G."/>
            <person name="Decker E.L."/>
            <person name="van Gessel N."/>
            <person name="Grimwood J."/>
            <person name="Hayes R.D."/>
            <person name="Graham S.W."/>
            <person name="Gunter L.E."/>
            <person name="McDaniel S.F."/>
            <person name="Hoernstein S.N.W."/>
            <person name="Larsson A."/>
            <person name="Li F.W."/>
            <person name="Perroud P.F."/>
            <person name="Phillips J."/>
            <person name="Ranjan P."/>
            <person name="Rokshar D.S."/>
            <person name="Rothfels C.J."/>
            <person name="Schneider L."/>
            <person name="Shu S."/>
            <person name="Stevenson D.W."/>
            <person name="Thummler F."/>
            <person name="Tillich M."/>
            <person name="Villarreal Aguilar J.C."/>
            <person name="Widiez T."/>
            <person name="Wong G.K."/>
            <person name="Wymore A."/>
            <person name="Zhang Y."/>
            <person name="Zimmer A.D."/>
            <person name="Quatrano R.S."/>
            <person name="Mayer K.F.X."/>
            <person name="Goodstein D."/>
            <person name="Casacuberta J.M."/>
            <person name="Vandepoele K."/>
            <person name="Reski R."/>
            <person name="Cuming A.C."/>
            <person name="Tuskan G.A."/>
            <person name="Maumus F."/>
            <person name="Salse J."/>
            <person name="Schmutz J."/>
            <person name="Rensing S.A."/>
        </authorList>
    </citation>
    <scope>NUCLEOTIDE SEQUENCE [LARGE SCALE GENOMIC DNA]</scope>
    <source>
        <strain evidence="3 4">cv. Gransden 2004</strain>
    </source>
</reference>
<dbReference type="OrthoDB" id="1937750at2759"/>
<dbReference type="GeneID" id="112293962"/>
<evidence type="ECO:0000313" key="4">
    <source>
        <dbReference type="Proteomes" id="UP000006727"/>
    </source>
</evidence>
<dbReference type="RefSeq" id="XP_024399759.1">
    <property type="nucleotide sequence ID" value="XM_024543991.2"/>
</dbReference>
<proteinExistence type="predicted"/>
<organism evidence="2">
    <name type="scientific">Physcomitrium patens</name>
    <name type="common">Spreading-leaved earth moss</name>
    <name type="synonym">Physcomitrella patens</name>
    <dbReference type="NCBI Taxonomy" id="3218"/>
    <lineage>
        <taxon>Eukaryota</taxon>
        <taxon>Viridiplantae</taxon>
        <taxon>Streptophyta</taxon>
        <taxon>Embryophyta</taxon>
        <taxon>Bryophyta</taxon>
        <taxon>Bryophytina</taxon>
        <taxon>Bryopsida</taxon>
        <taxon>Funariidae</taxon>
        <taxon>Funariales</taxon>
        <taxon>Funariaceae</taxon>
        <taxon>Physcomitrium</taxon>
    </lineage>
</organism>
<evidence type="ECO:0000313" key="3">
    <source>
        <dbReference type="EnsemblPlants" id="Pp3c16_13700V3.1"/>
    </source>
</evidence>
<dbReference type="HOGENOM" id="CLU_1117272_0_0_1"/>
<dbReference type="Gramene" id="Pp3c16_13700V3.1">
    <property type="protein sequence ID" value="Pp3c16_13700V3.1"/>
    <property type="gene ID" value="Pp3c16_13700"/>
</dbReference>
<dbReference type="GO" id="GO:0071486">
    <property type="term" value="P:cellular response to high light intensity"/>
    <property type="evidence" value="ECO:0007669"/>
    <property type="project" value="InterPro"/>
</dbReference>
<evidence type="ECO:0000313" key="2">
    <source>
        <dbReference type="EMBL" id="PNR37835.1"/>
    </source>
</evidence>
<dbReference type="SUPFAM" id="SSF103511">
    <property type="entry name" value="Chlorophyll a-b binding protein"/>
    <property type="match status" value="1"/>
</dbReference>
<feature type="transmembrane region" description="Helical" evidence="1">
    <location>
        <begin position="194"/>
        <end position="213"/>
    </location>
</feature>
<dbReference type="FunCoup" id="A9RL12">
    <property type="interactions" value="185"/>
</dbReference>
<accession>A9RL12</accession>
<evidence type="ECO:0000256" key="1">
    <source>
        <dbReference type="SAM" id="Phobius"/>
    </source>
</evidence>
<reference evidence="2 4" key="1">
    <citation type="journal article" date="2008" name="Science">
        <title>The Physcomitrella genome reveals evolutionary insights into the conquest of land by plants.</title>
        <authorList>
            <person name="Rensing S."/>
            <person name="Lang D."/>
            <person name="Zimmer A."/>
            <person name="Terry A."/>
            <person name="Salamov A."/>
            <person name="Shapiro H."/>
            <person name="Nishiyama T."/>
            <person name="Perroud P.-F."/>
            <person name="Lindquist E."/>
            <person name="Kamisugi Y."/>
            <person name="Tanahashi T."/>
            <person name="Sakakibara K."/>
            <person name="Fujita T."/>
            <person name="Oishi K."/>
            <person name="Shin-I T."/>
            <person name="Kuroki Y."/>
            <person name="Toyoda A."/>
            <person name="Suzuki Y."/>
            <person name="Hashimoto A."/>
            <person name="Yamaguchi K."/>
            <person name="Sugano A."/>
            <person name="Kohara Y."/>
            <person name="Fujiyama A."/>
            <person name="Anterola A."/>
            <person name="Aoki S."/>
            <person name="Ashton N."/>
            <person name="Barbazuk W.B."/>
            <person name="Barker E."/>
            <person name="Bennetzen J."/>
            <person name="Bezanilla M."/>
            <person name="Blankenship R."/>
            <person name="Cho S.H."/>
            <person name="Dutcher S."/>
            <person name="Estelle M."/>
            <person name="Fawcett J.A."/>
            <person name="Gundlach H."/>
            <person name="Hanada K."/>
            <person name="Heyl A."/>
            <person name="Hicks K.A."/>
            <person name="Hugh J."/>
            <person name="Lohr M."/>
            <person name="Mayer K."/>
            <person name="Melkozernov A."/>
            <person name="Murata T."/>
            <person name="Nelson D."/>
            <person name="Pils B."/>
            <person name="Prigge M."/>
            <person name="Reiss B."/>
            <person name="Renner T."/>
            <person name="Rombauts S."/>
            <person name="Rushton P."/>
            <person name="Sanderfoot A."/>
            <person name="Schween G."/>
            <person name="Shiu S.-H."/>
            <person name="Stueber K."/>
            <person name="Theodoulou F.L."/>
            <person name="Tu H."/>
            <person name="Van de Peer Y."/>
            <person name="Verrier P.J."/>
            <person name="Waters E."/>
            <person name="Wood A."/>
            <person name="Yang L."/>
            <person name="Cove D."/>
            <person name="Cuming A."/>
            <person name="Hasebe M."/>
            <person name="Lucas S."/>
            <person name="Mishler D.B."/>
            <person name="Reski R."/>
            <person name="Grigoriev I."/>
            <person name="Quatrano R.S."/>
            <person name="Boore J.L."/>
        </authorList>
    </citation>
    <scope>NUCLEOTIDE SEQUENCE [LARGE SCALE GENOMIC DNA]</scope>
    <source>
        <strain evidence="3 4">cv. Gransden 2004</strain>
    </source>
</reference>
<dbReference type="PaxDb" id="3218-PP1S15_146V6.1"/>
<dbReference type="EnsemblPlants" id="Pp3c16_13700V3.2">
    <property type="protein sequence ID" value="Pp3c16_13700V3.2"/>
    <property type="gene ID" value="Pp3c16_13700"/>
</dbReference>
<gene>
    <name evidence="3" type="primary">LOC112293962</name>
    <name evidence="2" type="ORF">PHYPA_020944</name>
</gene>
<dbReference type="Proteomes" id="UP000006727">
    <property type="component" value="Chromosome 16"/>
</dbReference>
<sequence>MAALRVEILAGAGSSSHGPSLVSKRGFLVKNACVGKNTAVVQRNLSRIGKSQAVSKKTSVRVNCRGSNLPSENDDANVPESVELLNIVLNSSDSDLPAVSNVPYKSRNESTTRPPKFSTLRNFGEGGAAVMSGLEGSVLELLAANVQATADLKRFETLSGRMAMMAFFVAIGIEVVTGNSVFKGIDIKDLGEFAALSGVATLTAAGFAFAWRARTDVASTLSKGALKLVDTAVDNMIDGLFFEEDEYKK</sequence>
<feature type="transmembrane region" description="Helical" evidence="1">
    <location>
        <begin position="162"/>
        <end position="182"/>
    </location>
</feature>
<dbReference type="Gramene" id="Pp3c16_13700V3.2">
    <property type="protein sequence ID" value="Pp3c16_13700V3.2"/>
    <property type="gene ID" value="Pp3c16_13700"/>
</dbReference>
<keyword evidence="1" id="KW-0812">Transmembrane</keyword>
<dbReference type="InterPro" id="IPR044971">
    <property type="entry name" value="SEP2"/>
</dbReference>
<dbReference type="AlphaFoldDB" id="A9RL12"/>
<dbReference type="eggNOG" id="ENOG502RXQW">
    <property type="taxonomic scope" value="Eukaryota"/>
</dbReference>
<keyword evidence="1" id="KW-1133">Transmembrane helix</keyword>
<keyword evidence="4" id="KW-1185">Reference proteome</keyword>
<reference evidence="3" key="3">
    <citation type="submission" date="2020-12" db="UniProtKB">
        <authorList>
            <consortium name="EnsemblPlants"/>
        </authorList>
    </citation>
    <scope>IDENTIFICATION</scope>
</reference>
<dbReference type="EMBL" id="ABEU02000016">
    <property type="protein sequence ID" value="PNR37835.1"/>
    <property type="molecule type" value="Genomic_DNA"/>
</dbReference>
<dbReference type="PANTHER" id="PTHR36490">
    <property type="entry name" value="STRESS ENHANCED PROTEIN 2, CHLOROPLASTIC"/>
    <property type="match status" value="1"/>
</dbReference>